<dbReference type="InterPro" id="IPR036086">
    <property type="entry name" value="ParB/Sulfiredoxin_sf"/>
</dbReference>
<dbReference type="GO" id="GO:0007059">
    <property type="term" value="P:chromosome segregation"/>
    <property type="evidence" value="ECO:0007669"/>
    <property type="project" value="TreeGrafter"/>
</dbReference>
<dbReference type="Pfam" id="PF02195">
    <property type="entry name" value="ParB_N"/>
    <property type="match status" value="1"/>
</dbReference>
<dbReference type="Proteomes" id="UP000435649">
    <property type="component" value="Unassembled WGS sequence"/>
</dbReference>
<organism evidence="2 3">
    <name type="scientific">Victivallis lenta</name>
    <dbReference type="NCBI Taxonomy" id="2606640"/>
    <lineage>
        <taxon>Bacteria</taxon>
        <taxon>Pseudomonadati</taxon>
        <taxon>Lentisphaerota</taxon>
        <taxon>Lentisphaeria</taxon>
        <taxon>Victivallales</taxon>
        <taxon>Victivallaceae</taxon>
        <taxon>Victivallis</taxon>
    </lineage>
</organism>
<keyword evidence="3" id="KW-1185">Reference proteome</keyword>
<dbReference type="RefSeq" id="WP_154420780.1">
    <property type="nucleotide sequence ID" value="NZ_VUNS01000043.1"/>
</dbReference>
<dbReference type="Gene3D" id="3.90.1530.10">
    <property type="entry name" value="Conserved hypothetical protein from pyrococcus furiosus pfu- 392566-001, ParB domain"/>
    <property type="match status" value="1"/>
</dbReference>
<accession>A0A844G6X6</accession>
<dbReference type="PANTHER" id="PTHR33375">
    <property type="entry name" value="CHROMOSOME-PARTITIONING PROTEIN PARB-RELATED"/>
    <property type="match status" value="1"/>
</dbReference>
<dbReference type="InterPro" id="IPR050336">
    <property type="entry name" value="Chromosome_partition/occlusion"/>
</dbReference>
<proteinExistence type="predicted"/>
<evidence type="ECO:0000313" key="3">
    <source>
        <dbReference type="Proteomes" id="UP000435649"/>
    </source>
</evidence>
<evidence type="ECO:0000259" key="1">
    <source>
        <dbReference type="SMART" id="SM00470"/>
    </source>
</evidence>
<evidence type="ECO:0000313" key="2">
    <source>
        <dbReference type="EMBL" id="MST99607.1"/>
    </source>
</evidence>
<gene>
    <name evidence="2" type="ORF">FYJ85_21495</name>
</gene>
<dbReference type="AlphaFoldDB" id="A0A844G6X6"/>
<dbReference type="InterPro" id="IPR003115">
    <property type="entry name" value="ParB_N"/>
</dbReference>
<dbReference type="EMBL" id="VUNS01000043">
    <property type="protein sequence ID" value="MST99607.1"/>
    <property type="molecule type" value="Genomic_DNA"/>
</dbReference>
<dbReference type="SMART" id="SM00470">
    <property type="entry name" value="ParB"/>
    <property type="match status" value="1"/>
</dbReference>
<protein>
    <recommendedName>
        <fullName evidence="1">ParB-like N-terminal domain-containing protein</fullName>
    </recommendedName>
</protein>
<reference evidence="2 3" key="1">
    <citation type="submission" date="2019-08" db="EMBL/GenBank/DDBJ databases">
        <title>In-depth cultivation of the pig gut microbiome towards novel bacterial diversity and tailored functional studies.</title>
        <authorList>
            <person name="Wylensek D."/>
            <person name="Hitch T.C.A."/>
            <person name="Clavel T."/>
        </authorList>
    </citation>
    <scope>NUCLEOTIDE SEQUENCE [LARGE SCALE GENOMIC DNA]</scope>
    <source>
        <strain evidence="2 3">BBE-744-WT-12</strain>
    </source>
</reference>
<name>A0A844G6X6_9BACT</name>
<feature type="domain" description="ParB-like N-terminal" evidence="1">
    <location>
        <begin position="2"/>
        <end position="98"/>
    </location>
</feature>
<dbReference type="GO" id="GO:0005694">
    <property type="term" value="C:chromosome"/>
    <property type="evidence" value="ECO:0007669"/>
    <property type="project" value="TreeGrafter"/>
</dbReference>
<dbReference type="PANTHER" id="PTHR33375:SF1">
    <property type="entry name" value="CHROMOSOME-PARTITIONING PROTEIN PARB-RELATED"/>
    <property type="match status" value="1"/>
</dbReference>
<dbReference type="SUPFAM" id="SSF110849">
    <property type="entry name" value="ParB/Sulfiredoxin"/>
    <property type="match status" value="1"/>
</dbReference>
<comment type="caution">
    <text evidence="2">The sequence shown here is derived from an EMBL/GenBank/DDBJ whole genome shotgun (WGS) entry which is preliminary data.</text>
</comment>
<sequence length="272" mass="30479">MMEEKISLMPTIAIHTASPFKDLFPIKESVLNEIAEDMKQNGFDFAHPIIIWAGHKVTVVDGHTRLAAAQKIHLNKIPIILKEFASEDEALQYAIKAQSHRRSLTPQELLNCLAELDKRKSAGRPGKLATFVANFGKSSEATADLLGISRGKVEKLRTIKNHATAKIRDAVASGNMSIDKGYKETMRARRQDKARELPPLTGTELQDLKESRSEAIKVSIIKMVKLRLEREVQEYPEIGYSLQERNNLRDVISSEIGNLIADMLPGENENEQ</sequence>